<dbReference type="InParanoid" id="A0A0H2RHM1"/>
<sequence>MSRLGGPFSDRPLTIQWECQRVSSGAVKLVESLFEETKLLHLPQLKYIPNDDLDDMTKLRLETESLNQQQIVAELELETLRRAILTKEAELEKSKVLQVEQLVKTNQLISSRGNGTTLPVTVILRIFEYLLPFASGSRDIRDTPLYRISEGFSDLPKWKAAIIGLIPIVLINKSSLYREALVGMSRSQLAYLTHNPRIIEFGDEDKLASVDKNEAVTVVLKGDQQCFGGHLKKAKEFRWRTLVILCNTPHVAQEMLSACGERLYRLRHLEVSMERRRPPGIHLMQYAHSHGEPDDWASVRDFDLPPMPSDVTHPSLQYAHLPLGALPHFKQLTSRLKSARIVVPKSTGSIGDVLRGLQNLSSSLIKLSIRHERDTSHELRTDGMVTVTFPNLVELSLSTFEGRAMNVLLDKLDCPNLRILRASPSAVSARKSSTSGYGNIASDEEDAEVQAGFPEIVHKRFPKLKSLTYMCSSLSSRAFLERMSRRNDQGGGTIVAPVSAFLIPCLETLCPTDLRVDDVALLVALASSRLREFGVASLRSVHVSRSSNILKEFGHGSTADFWLDCHVDALCLLVPDMQFASAGRYED</sequence>
<protein>
    <submittedName>
        <fullName evidence="1">Uncharacterized protein</fullName>
    </submittedName>
</protein>
<accession>A0A0H2RHM1</accession>
<dbReference type="Proteomes" id="UP000053477">
    <property type="component" value="Unassembled WGS sequence"/>
</dbReference>
<reference evidence="1 2" key="1">
    <citation type="submission" date="2015-04" db="EMBL/GenBank/DDBJ databases">
        <title>Complete genome sequence of Schizopora paradoxa KUC8140, a cosmopolitan wood degrader in East Asia.</title>
        <authorList>
            <consortium name="DOE Joint Genome Institute"/>
            <person name="Min B."/>
            <person name="Park H."/>
            <person name="Jang Y."/>
            <person name="Kim J.-J."/>
            <person name="Kim K.H."/>
            <person name="Pangilinan J."/>
            <person name="Lipzen A."/>
            <person name="Riley R."/>
            <person name="Grigoriev I.V."/>
            <person name="Spatafora J.W."/>
            <person name="Choi I.-G."/>
        </authorList>
    </citation>
    <scope>NUCLEOTIDE SEQUENCE [LARGE SCALE GENOMIC DNA]</scope>
    <source>
        <strain evidence="1 2">KUC8140</strain>
    </source>
</reference>
<proteinExistence type="predicted"/>
<organism evidence="1 2">
    <name type="scientific">Schizopora paradoxa</name>
    <dbReference type="NCBI Taxonomy" id="27342"/>
    <lineage>
        <taxon>Eukaryota</taxon>
        <taxon>Fungi</taxon>
        <taxon>Dikarya</taxon>
        <taxon>Basidiomycota</taxon>
        <taxon>Agaricomycotina</taxon>
        <taxon>Agaricomycetes</taxon>
        <taxon>Hymenochaetales</taxon>
        <taxon>Schizoporaceae</taxon>
        <taxon>Schizopora</taxon>
    </lineage>
</organism>
<evidence type="ECO:0000313" key="2">
    <source>
        <dbReference type="Proteomes" id="UP000053477"/>
    </source>
</evidence>
<dbReference type="EMBL" id="KQ086009">
    <property type="protein sequence ID" value="KLO11077.1"/>
    <property type="molecule type" value="Genomic_DNA"/>
</dbReference>
<evidence type="ECO:0000313" key="1">
    <source>
        <dbReference type="EMBL" id="KLO11077.1"/>
    </source>
</evidence>
<gene>
    <name evidence="1" type="ORF">SCHPADRAFT_487946</name>
</gene>
<name>A0A0H2RHM1_9AGAM</name>
<dbReference type="AlphaFoldDB" id="A0A0H2RHM1"/>
<keyword evidence="2" id="KW-1185">Reference proteome</keyword>